<dbReference type="Pfam" id="PF00487">
    <property type="entry name" value="FA_desaturase"/>
    <property type="match status" value="1"/>
</dbReference>
<feature type="domain" description="Fatty acid desaturase" evidence="2">
    <location>
        <begin position="49"/>
        <end position="305"/>
    </location>
</feature>
<evidence type="ECO:0000313" key="4">
    <source>
        <dbReference type="Proteomes" id="UP000278907"/>
    </source>
</evidence>
<dbReference type="EMBL" id="RAWI01000139">
    <property type="protein sequence ID" value="RKI06868.1"/>
    <property type="molecule type" value="Genomic_DNA"/>
</dbReference>
<feature type="transmembrane region" description="Helical" evidence="1">
    <location>
        <begin position="42"/>
        <end position="60"/>
    </location>
</feature>
<sequence length="309" mass="34100">MSRTPPPLPRRAAVPRALLVPATPSGLLRLAAVEWAGMALGWFVMAWAPVLAPLAVLVVAGRLHALGVLLHDAVHLPTRTPEWRLCPLTVLAGYPVASTLEAMHYHHLRHHRDAGLPTDPYRKPPDGGPLRTAWRWLLLLGVIPGWVLRGPVGLCAWAIPALRTPYARVFLQDRSGRVLTDDAEVLACARAEVGQVLFHLGVLALALRWPSQVAWGYGLPLLVASGFNAHRLLAEHTATPAHGRSLGDVFACTRDHGLGWLGRLGLAPRHVGLHVVHHLHPHVSLTHLPRLREWYVARFPEHYPRPRPY</sequence>
<proteinExistence type="predicted"/>
<dbReference type="Proteomes" id="UP000278907">
    <property type="component" value="Unassembled WGS sequence"/>
</dbReference>
<name>A0ABX9QGT5_9BACT</name>
<protein>
    <submittedName>
        <fullName evidence="3">Fatty acid desaturase</fullName>
    </submittedName>
</protein>
<evidence type="ECO:0000259" key="2">
    <source>
        <dbReference type="Pfam" id="PF00487"/>
    </source>
</evidence>
<evidence type="ECO:0000313" key="3">
    <source>
        <dbReference type="EMBL" id="RKI06868.1"/>
    </source>
</evidence>
<organism evidence="3 4">
    <name type="scientific">Corallococcus praedator</name>
    <dbReference type="NCBI Taxonomy" id="2316724"/>
    <lineage>
        <taxon>Bacteria</taxon>
        <taxon>Pseudomonadati</taxon>
        <taxon>Myxococcota</taxon>
        <taxon>Myxococcia</taxon>
        <taxon>Myxococcales</taxon>
        <taxon>Cystobacterineae</taxon>
        <taxon>Myxococcaceae</taxon>
        <taxon>Corallococcus</taxon>
    </lineage>
</organism>
<evidence type="ECO:0000256" key="1">
    <source>
        <dbReference type="SAM" id="Phobius"/>
    </source>
</evidence>
<keyword evidence="1" id="KW-0812">Transmembrane</keyword>
<reference evidence="3 4" key="1">
    <citation type="submission" date="2018-09" db="EMBL/GenBank/DDBJ databases">
        <authorList>
            <person name="Livingstone P.G."/>
            <person name="Whitworth D.E."/>
        </authorList>
    </citation>
    <scope>NUCLEOTIDE SEQUENCE [LARGE SCALE GENOMIC DNA]</scope>
    <source>
        <strain evidence="3 4">CA031B</strain>
    </source>
</reference>
<gene>
    <name evidence="3" type="ORF">D7Y13_19235</name>
</gene>
<comment type="caution">
    <text evidence="3">The sequence shown here is derived from an EMBL/GenBank/DDBJ whole genome shotgun (WGS) entry which is preliminary data.</text>
</comment>
<keyword evidence="4" id="KW-1185">Reference proteome</keyword>
<accession>A0ABX9QGT5</accession>
<keyword evidence="1" id="KW-1133">Transmembrane helix</keyword>
<dbReference type="InterPro" id="IPR005804">
    <property type="entry name" value="FA_desaturase_dom"/>
</dbReference>
<keyword evidence="1" id="KW-0472">Membrane</keyword>
<dbReference type="RefSeq" id="WP_120585251.1">
    <property type="nucleotide sequence ID" value="NZ_RAWI01000139.1"/>
</dbReference>